<dbReference type="Pfam" id="PF21088">
    <property type="entry name" value="MS_channel_1st"/>
    <property type="match status" value="1"/>
</dbReference>
<dbReference type="Gene3D" id="3.30.70.100">
    <property type="match status" value="1"/>
</dbReference>
<accession>A0ABQ1JZ07</accession>
<dbReference type="EMBL" id="BMKF01000002">
    <property type="protein sequence ID" value="GGB78954.1"/>
    <property type="molecule type" value="Genomic_DNA"/>
</dbReference>
<evidence type="ECO:0000256" key="2">
    <source>
        <dbReference type="ARBA" id="ARBA00008017"/>
    </source>
</evidence>
<evidence type="ECO:0000256" key="3">
    <source>
        <dbReference type="ARBA" id="ARBA00022475"/>
    </source>
</evidence>
<sequence>MKFGAQEGEGLNTDNLGIVSTLNDYWAQVEDVFSTGFLGQPIGRGLLAIGILLVAYMMRGVVAHLIAGTIGKLAGKTETTFDDNLVKALKPPLTLLPISAGIFFAAQAMGATGEVDEFFVAVTKSIVIGAIFWALFRLITPLLMLIRGMRHLFGETFLGWISRILKAIVVFVGGAAILDVWGVPVLPFLASLSLLSVAVALGAQDLFKNLIGGMTIIGERRLSRGDWIFVDGVVEGTVEDVGFRSTTVRRFDKSPVYVPNAKLADNPLTNFSRMTHRRIYWKIGLEYRTTDDQLAAIRGAIEDYITSSDDFAPAAEVSTFVHIDEFSDSSVNIMVYCFTRTTVWGEWLAIKEQLAFHIKKIVENEGASFAFPSRSLYFEKLPDGAAPEAFEPPSDGEGAPADDDKVPETPESESVKASKRNPGGQRGAPRPDGRGVAGEGGDKGEAESGGGKAEG</sequence>
<dbReference type="InterPro" id="IPR023408">
    <property type="entry name" value="MscS_beta-dom_sf"/>
</dbReference>
<comment type="caution">
    <text evidence="12">The sequence shown here is derived from an EMBL/GenBank/DDBJ whole genome shotgun (WGS) entry which is preliminary data.</text>
</comment>
<keyword evidence="5 8" id="KW-1133">Transmembrane helix</keyword>
<dbReference type="PROSITE" id="PS01246">
    <property type="entry name" value="UPF0003"/>
    <property type="match status" value="1"/>
</dbReference>
<protein>
    <submittedName>
        <fullName evidence="12">MscS family protein</fullName>
    </submittedName>
</protein>
<dbReference type="PANTHER" id="PTHR43634">
    <property type="entry name" value="OW CONDUCTANCE MECHANOSENSITIVE CHANNEL"/>
    <property type="match status" value="1"/>
</dbReference>
<evidence type="ECO:0000259" key="10">
    <source>
        <dbReference type="Pfam" id="PF21082"/>
    </source>
</evidence>
<gene>
    <name evidence="12" type="ORF">GCM10011503_29760</name>
</gene>
<reference evidence="13" key="1">
    <citation type="journal article" date="2019" name="Int. J. Syst. Evol. Microbiol.">
        <title>The Global Catalogue of Microorganisms (GCM) 10K type strain sequencing project: providing services to taxonomists for standard genome sequencing and annotation.</title>
        <authorList>
            <consortium name="The Broad Institute Genomics Platform"/>
            <consortium name="The Broad Institute Genome Sequencing Center for Infectious Disease"/>
            <person name="Wu L."/>
            <person name="Ma J."/>
        </authorList>
    </citation>
    <scope>NUCLEOTIDE SEQUENCE [LARGE SCALE GENOMIC DNA]</scope>
    <source>
        <strain evidence="13">CGMCC 1.15928</strain>
    </source>
</reference>
<keyword evidence="13" id="KW-1185">Reference proteome</keyword>
<evidence type="ECO:0000256" key="4">
    <source>
        <dbReference type="ARBA" id="ARBA00022692"/>
    </source>
</evidence>
<evidence type="ECO:0000256" key="6">
    <source>
        <dbReference type="ARBA" id="ARBA00023136"/>
    </source>
</evidence>
<dbReference type="InterPro" id="IPR010920">
    <property type="entry name" value="LSM_dom_sf"/>
</dbReference>
<feature type="transmembrane region" description="Helical" evidence="8">
    <location>
        <begin position="46"/>
        <end position="67"/>
    </location>
</feature>
<keyword evidence="6 8" id="KW-0472">Membrane</keyword>
<feature type="domain" description="Mechanosensitive ion channel transmembrane helices 2/3" evidence="11">
    <location>
        <begin position="164"/>
        <end position="204"/>
    </location>
</feature>
<feature type="region of interest" description="Disordered" evidence="7">
    <location>
        <begin position="384"/>
        <end position="455"/>
    </location>
</feature>
<dbReference type="Gene3D" id="2.30.30.60">
    <property type="match status" value="1"/>
</dbReference>
<comment type="subcellular location">
    <subcellularLocation>
        <location evidence="1">Cell membrane</location>
        <topology evidence="1">Multi-pass membrane protein</topology>
    </subcellularLocation>
</comment>
<comment type="similarity">
    <text evidence="2">Belongs to the MscS (TC 1.A.23) family.</text>
</comment>
<evidence type="ECO:0000259" key="11">
    <source>
        <dbReference type="Pfam" id="PF21088"/>
    </source>
</evidence>
<evidence type="ECO:0000256" key="1">
    <source>
        <dbReference type="ARBA" id="ARBA00004651"/>
    </source>
</evidence>
<evidence type="ECO:0000313" key="13">
    <source>
        <dbReference type="Proteomes" id="UP000628854"/>
    </source>
</evidence>
<feature type="transmembrane region" description="Helical" evidence="8">
    <location>
        <begin position="88"/>
        <end position="106"/>
    </location>
</feature>
<organism evidence="12 13">
    <name type="scientific">Henriciella pelagia</name>
    <dbReference type="NCBI Taxonomy" id="1977912"/>
    <lineage>
        <taxon>Bacteria</taxon>
        <taxon>Pseudomonadati</taxon>
        <taxon>Pseudomonadota</taxon>
        <taxon>Alphaproteobacteria</taxon>
        <taxon>Hyphomonadales</taxon>
        <taxon>Hyphomonadaceae</taxon>
        <taxon>Henriciella</taxon>
    </lineage>
</organism>
<feature type="domain" description="Mechanosensitive ion channel MscS" evidence="9">
    <location>
        <begin position="205"/>
        <end position="273"/>
    </location>
</feature>
<evidence type="ECO:0000256" key="5">
    <source>
        <dbReference type="ARBA" id="ARBA00022989"/>
    </source>
</evidence>
<dbReference type="InterPro" id="IPR006686">
    <property type="entry name" value="MscS_channel_CS"/>
</dbReference>
<feature type="domain" description="Mechanosensitive ion channel MscS C-terminal" evidence="10">
    <location>
        <begin position="320"/>
        <end position="369"/>
    </location>
</feature>
<dbReference type="Gene3D" id="1.10.287.1260">
    <property type="match status" value="1"/>
</dbReference>
<dbReference type="InterPro" id="IPR049142">
    <property type="entry name" value="MS_channel_1st"/>
</dbReference>
<dbReference type="Pfam" id="PF00924">
    <property type="entry name" value="MS_channel_2nd"/>
    <property type="match status" value="1"/>
</dbReference>
<dbReference type="InterPro" id="IPR049278">
    <property type="entry name" value="MS_channel_C"/>
</dbReference>
<dbReference type="InterPro" id="IPR006685">
    <property type="entry name" value="MscS_channel_2nd"/>
</dbReference>
<dbReference type="Pfam" id="PF21082">
    <property type="entry name" value="MS_channel_3rd"/>
    <property type="match status" value="1"/>
</dbReference>
<evidence type="ECO:0000313" key="12">
    <source>
        <dbReference type="EMBL" id="GGB78954.1"/>
    </source>
</evidence>
<dbReference type="InterPro" id="IPR011066">
    <property type="entry name" value="MscS_channel_C_sf"/>
</dbReference>
<evidence type="ECO:0000256" key="8">
    <source>
        <dbReference type="SAM" id="Phobius"/>
    </source>
</evidence>
<dbReference type="SUPFAM" id="SSF82861">
    <property type="entry name" value="Mechanosensitive channel protein MscS (YggB), transmembrane region"/>
    <property type="match status" value="1"/>
</dbReference>
<evidence type="ECO:0000256" key="7">
    <source>
        <dbReference type="SAM" id="MobiDB-lite"/>
    </source>
</evidence>
<dbReference type="SUPFAM" id="SSF50182">
    <property type="entry name" value="Sm-like ribonucleoproteins"/>
    <property type="match status" value="1"/>
</dbReference>
<evidence type="ECO:0000259" key="9">
    <source>
        <dbReference type="Pfam" id="PF00924"/>
    </source>
</evidence>
<keyword evidence="4 8" id="KW-0812">Transmembrane</keyword>
<name>A0ABQ1JZ07_9PROT</name>
<dbReference type="RefSeq" id="WP_084393319.1">
    <property type="nucleotide sequence ID" value="NZ_BMKF01000002.1"/>
</dbReference>
<dbReference type="InterPro" id="IPR011014">
    <property type="entry name" value="MscS_channel_TM-2"/>
</dbReference>
<feature type="compositionally biased region" description="Basic and acidic residues" evidence="7">
    <location>
        <begin position="402"/>
        <end position="416"/>
    </location>
</feature>
<dbReference type="InterPro" id="IPR045042">
    <property type="entry name" value="YnaI-like"/>
</dbReference>
<dbReference type="PANTHER" id="PTHR43634:SF2">
    <property type="entry name" value="LOW CONDUCTANCE MECHANOSENSITIVE CHANNEL YNAI"/>
    <property type="match status" value="1"/>
</dbReference>
<proteinExistence type="inferred from homology"/>
<dbReference type="Proteomes" id="UP000628854">
    <property type="component" value="Unassembled WGS sequence"/>
</dbReference>
<dbReference type="SUPFAM" id="SSF82689">
    <property type="entry name" value="Mechanosensitive channel protein MscS (YggB), C-terminal domain"/>
    <property type="match status" value="1"/>
</dbReference>
<keyword evidence="3" id="KW-1003">Cell membrane</keyword>